<dbReference type="PROSITE" id="PS51257">
    <property type="entry name" value="PROKAR_LIPOPROTEIN"/>
    <property type="match status" value="1"/>
</dbReference>
<feature type="region of interest" description="Disordered" evidence="8">
    <location>
        <begin position="353"/>
        <end position="408"/>
    </location>
</feature>
<dbReference type="Gene3D" id="3.20.20.80">
    <property type="entry name" value="Glycosidases"/>
    <property type="match status" value="1"/>
</dbReference>
<evidence type="ECO:0000256" key="6">
    <source>
        <dbReference type="ARBA" id="ARBA00023295"/>
    </source>
</evidence>
<feature type="compositionally biased region" description="Basic and acidic residues" evidence="8">
    <location>
        <begin position="505"/>
        <end position="515"/>
    </location>
</feature>
<dbReference type="SUPFAM" id="SSF51445">
    <property type="entry name" value="(Trans)glycosidases"/>
    <property type="match status" value="1"/>
</dbReference>
<dbReference type="PANTHER" id="PTHR32227">
    <property type="entry name" value="GLUCAN ENDO-1,3-BETA-GLUCOSIDASE BG1-RELATED-RELATED"/>
    <property type="match status" value="1"/>
</dbReference>
<organism evidence="10 11">
    <name type="scientific">Arabidopsis thaliana</name>
    <name type="common">Mouse-ear cress</name>
    <dbReference type="NCBI Taxonomy" id="3702"/>
    <lineage>
        <taxon>Eukaryota</taxon>
        <taxon>Viridiplantae</taxon>
        <taxon>Streptophyta</taxon>
        <taxon>Embryophyta</taxon>
        <taxon>Tracheophyta</taxon>
        <taxon>Spermatophyta</taxon>
        <taxon>Magnoliopsida</taxon>
        <taxon>eudicotyledons</taxon>
        <taxon>Gunneridae</taxon>
        <taxon>Pentapetalae</taxon>
        <taxon>rosids</taxon>
        <taxon>malvids</taxon>
        <taxon>Brassicales</taxon>
        <taxon>Brassicaceae</taxon>
        <taxon>Camelineae</taxon>
        <taxon>Arabidopsis</taxon>
    </lineage>
</organism>
<keyword evidence="6" id="KW-0326">Glycosidase</keyword>
<name>A0A5S9YAP2_ARATH</name>
<dbReference type="Pfam" id="PF00332">
    <property type="entry name" value="Glyco_hydro_17"/>
    <property type="match status" value="1"/>
</dbReference>
<dbReference type="FunFam" id="3.20.20.80:FF:000005">
    <property type="entry name" value="Glucan endo-1,3-beta-glucosidase 14"/>
    <property type="match status" value="1"/>
</dbReference>
<dbReference type="EMBL" id="CACSHJ010000096">
    <property type="protein sequence ID" value="CAA0407068.1"/>
    <property type="molecule type" value="Genomic_DNA"/>
</dbReference>
<evidence type="ECO:0000256" key="1">
    <source>
        <dbReference type="ARBA" id="ARBA00000382"/>
    </source>
</evidence>
<feature type="compositionally biased region" description="Polar residues" evidence="8">
    <location>
        <begin position="453"/>
        <end position="462"/>
    </location>
</feature>
<reference evidence="10 11" key="1">
    <citation type="submission" date="2019-12" db="EMBL/GenBank/DDBJ databases">
        <authorList>
            <person name="Jiao W.-B."/>
            <person name="Schneeberger K."/>
        </authorList>
    </citation>
    <scope>NUCLEOTIDE SEQUENCE [LARGE SCALE GENOMIC DNA]</scope>
    <source>
        <strain evidence="11">cv. C24</strain>
    </source>
</reference>
<feature type="region of interest" description="Disordered" evidence="8">
    <location>
        <begin position="435"/>
        <end position="521"/>
    </location>
</feature>
<dbReference type="InterPro" id="IPR044965">
    <property type="entry name" value="Glyco_hydro_17_plant"/>
</dbReference>
<feature type="compositionally biased region" description="Basic and acidic residues" evidence="8">
    <location>
        <begin position="443"/>
        <end position="452"/>
    </location>
</feature>
<dbReference type="AlphaFoldDB" id="A0A5S9YAP2"/>
<dbReference type="GO" id="GO:0005975">
    <property type="term" value="P:carbohydrate metabolic process"/>
    <property type="evidence" value="ECO:0007669"/>
    <property type="project" value="InterPro"/>
</dbReference>
<dbReference type="EC" id="3.2.1.39" evidence="3"/>
<comment type="catalytic activity">
    <reaction evidence="1">
        <text>Hydrolysis of (1-&gt;3)-beta-D-glucosidic linkages in (1-&gt;3)-beta-D-glucans.</text>
        <dbReference type="EC" id="3.2.1.39"/>
    </reaction>
</comment>
<evidence type="ECO:0000256" key="9">
    <source>
        <dbReference type="SAM" id="SignalP"/>
    </source>
</evidence>
<protein>
    <recommendedName>
        <fullName evidence="3">glucan endo-1,3-beta-D-glucosidase</fullName>
        <ecNumber evidence="3">3.2.1.39</ecNumber>
    </recommendedName>
</protein>
<dbReference type="GO" id="GO:0042973">
    <property type="term" value="F:glucan endo-1,3-beta-D-glucosidase activity"/>
    <property type="evidence" value="ECO:0007669"/>
    <property type="project" value="UniProtKB-EC"/>
</dbReference>
<feature type="signal peptide" evidence="9">
    <location>
        <begin position="1"/>
        <end position="22"/>
    </location>
</feature>
<evidence type="ECO:0000313" key="11">
    <source>
        <dbReference type="Proteomes" id="UP000434276"/>
    </source>
</evidence>
<evidence type="ECO:0000313" key="10">
    <source>
        <dbReference type="EMBL" id="CAA0407068.1"/>
    </source>
</evidence>
<evidence type="ECO:0000256" key="8">
    <source>
        <dbReference type="SAM" id="MobiDB-lite"/>
    </source>
</evidence>
<keyword evidence="4 9" id="KW-0732">Signal</keyword>
<comment type="similarity">
    <text evidence="2 7">Belongs to the glycosyl hydrolase 17 family.</text>
</comment>
<sequence>MRASVYSLILLFFSCLLHLSKSQPFLGVNYGLTADNLPPPSASAKLLQSTTFQKVRLYGSDPAVIKALANTGIEIVIGASNGDVPGLASDPSFARSWVETNVVPYYPASKIVLIAVGNEITSFGDNSLMSQLLPAMKNVQTALEAASLGGGKIKVSTVHIMSVLAGSDPPSTAVFKPEHADILKGLLEFNSETGSPFAVNPYPFFAYQDDRRPETLAYCLFQANPGRVDPNSNLKYMNMFDAQVDAVYSALNSMGFKDVEIMVAETGWPYKGDPEEAGATVENARAYNKNLIAHLKSGSGTPLMPGRVIDTYLFALYDENLKPGKGSERAFGLFRPDLTMTYDIGLTKTTNYNQTSMAPLSPTRPRLPPAAAPTRQTLPSPPQMILPSPVTPSDKNSGQTDVHNSTPRSASLAHICRSLSISASMFFVSVFKSSTAPSSAPESDTRSEKNSNADEGSTSQNDVAAVNKGKGILGHSPNKPNVNLTEKPNKSSSSSQRSRPPMQENKARVTTEKRSVCRTPPINTENKFDCLIIC</sequence>
<dbReference type="InterPro" id="IPR017853">
    <property type="entry name" value="GH"/>
</dbReference>
<proteinExistence type="inferred from homology"/>
<accession>A0A5S9YAP2</accession>
<evidence type="ECO:0000256" key="2">
    <source>
        <dbReference type="ARBA" id="ARBA00008773"/>
    </source>
</evidence>
<evidence type="ECO:0000256" key="5">
    <source>
        <dbReference type="ARBA" id="ARBA00022801"/>
    </source>
</evidence>
<dbReference type="Proteomes" id="UP000434276">
    <property type="component" value="Unassembled WGS sequence"/>
</dbReference>
<dbReference type="ExpressionAtlas" id="A0A5S9YAP2">
    <property type="expression patterns" value="baseline and differential"/>
</dbReference>
<feature type="chain" id="PRO_5024900035" description="glucan endo-1,3-beta-D-glucosidase" evidence="9">
    <location>
        <begin position="23"/>
        <end position="534"/>
    </location>
</feature>
<dbReference type="OrthoDB" id="941679at2759"/>
<dbReference type="InterPro" id="IPR000490">
    <property type="entry name" value="Glyco_hydro_17"/>
</dbReference>
<evidence type="ECO:0000256" key="4">
    <source>
        <dbReference type="ARBA" id="ARBA00022729"/>
    </source>
</evidence>
<keyword evidence="5" id="KW-0378">Hydrolase</keyword>
<evidence type="ECO:0000256" key="7">
    <source>
        <dbReference type="RuleBase" id="RU004335"/>
    </source>
</evidence>
<feature type="compositionally biased region" description="Polar residues" evidence="8">
    <location>
        <begin position="391"/>
        <end position="408"/>
    </location>
</feature>
<gene>
    <name evidence="10" type="ORF">C24_LOCUS24286</name>
</gene>
<evidence type="ECO:0000256" key="3">
    <source>
        <dbReference type="ARBA" id="ARBA00012780"/>
    </source>
</evidence>